<dbReference type="AlphaFoldDB" id="A0A2P7Q0H3"/>
<dbReference type="EMBL" id="JYGE01000003">
    <property type="protein sequence ID" value="PSJ31478.1"/>
    <property type="molecule type" value="Genomic_DNA"/>
</dbReference>
<evidence type="ECO:0000313" key="2">
    <source>
        <dbReference type="EMBL" id="PSJ31475.1"/>
    </source>
</evidence>
<sequence>MYTVNKILMVIFVSGMFACFIAMVLLLASMFVKSLKLRRKYLAIFFVISMAVFFISSIGYTKTLSKEEINELQKYNRDIRNDQKKID</sequence>
<dbReference type="Proteomes" id="UP000241434">
    <property type="component" value="Unassembled WGS sequence"/>
</dbReference>
<proteinExistence type="predicted"/>
<keyword evidence="4" id="KW-1185">Reference proteome</keyword>
<evidence type="ECO:0000256" key="1">
    <source>
        <dbReference type="SAM" id="Phobius"/>
    </source>
</evidence>
<feature type="transmembrane region" description="Helical" evidence="1">
    <location>
        <begin position="41"/>
        <end position="60"/>
    </location>
</feature>
<gene>
    <name evidence="2" type="ORF">UF10_02190</name>
    <name evidence="3" type="ORF">UF10_02210</name>
</gene>
<dbReference type="PROSITE" id="PS51257">
    <property type="entry name" value="PROKAR_LIPOPROTEIN"/>
    <property type="match status" value="1"/>
</dbReference>
<organism evidence="3 4">
    <name type="scientific">Peptostreptococcus russellii</name>
    <dbReference type="NCBI Taxonomy" id="215200"/>
    <lineage>
        <taxon>Bacteria</taxon>
        <taxon>Bacillati</taxon>
        <taxon>Bacillota</taxon>
        <taxon>Clostridia</taxon>
        <taxon>Peptostreptococcales</taxon>
        <taxon>Peptostreptococcaceae</taxon>
        <taxon>Peptostreptococcus</taxon>
    </lineage>
</organism>
<accession>A0A2P7Q0H3</accession>
<name>A0A2P7Q0H3_9FIRM</name>
<evidence type="ECO:0000313" key="4">
    <source>
        <dbReference type="Proteomes" id="UP000241434"/>
    </source>
</evidence>
<reference evidence="3" key="1">
    <citation type="thesis" date="2015" institute="Rutgers" country="The State University of New Jersey, 14 College Farm Rd., New Brunswick, NJ, USA">
        <title>Ammonia toxicity in bacteria and its implications for treatment of and resource recovery from highly nitrogenous organic wastes.</title>
        <authorList>
            <person name="Luther A.K."/>
        </authorList>
    </citation>
    <scope>NUCLEOTIDE SEQUENCE</scope>
    <source>
        <strain evidence="3">RT-10B</strain>
    </source>
</reference>
<keyword evidence="1" id="KW-0472">Membrane</keyword>
<protein>
    <submittedName>
        <fullName evidence="3">Uncharacterized protein</fullName>
    </submittedName>
</protein>
<feature type="transmembrane region" description="Helical" evidence="1">
    <location>
        <begin position="6"/>
        <end position="29"/>
    </location>
</feature>
<comment type="caution">
    <text evidence="3">The sequence shown here is derived from an EMBL/GenBank/DDBJ whole genome shotgun (WGS) entry which is preliminary data.</text>
</comment>
<keyword evidence="1" id="KW-0812">Transmembrane</keyword>
<keyword evidence="1" id="KW-1133">Transmembrane helix</keyword>
<evidence type="ECO:0000313" key="3">
    <source>
        <dbReference type="EMBL" id="PSJ31478.1"/>
    </source>
</evidence>
<dbReference type="EMBL" id="JYGE01000003">
    <property type="protein sequence ID" value="PSJ31475.1"/>
    <property type="molecule type" value="Genomic_DNA"/>
</dbReference>